<dbReference type="Proteomes" id="UP000243077">
    <property type="component" value="Chromosome"/>
</dbReference>
<name>A0A2L2BRJ1_9MICO</name>
<dbReference type="AlphaFoldDB" id="A0A2L2BRJ1"/>
<dbReference type="KEGG" id="psai:C3B54_111299"/>
<feature type="compositionally biased region" description="Acidic residues" evidence="1">
    <location>
        <begin position="37"/>
        <end position="52"/>
    </location>
</feature>
<accession>A0A2L2BRJ1</accession>
<evidence type="ECO:0008006" key="4">
    <source>
        <dbReference type="Google" id="ProtNLM"/>
    </source>
</evidence>
<keyword evidence="3" id="KW-1185">Reference proteome</keyword>
<protein>
    <recommendedName>
        <fullName evidence="4">Lipoprotein</fullName>
    </recommendedName>
</protein>
<reference evidence="2 3" key="1">
    <citation type="submission" date="2018-02" db="EMBL/GenBank/DDBJ databases">
        <title>Complete genome of the streamlined marine actinobacterium Pontimonas salivibrio CL-TW6 adapted to coastal planktonic lifestype.</title>
        <authorList>
            <person name="Cho B.C."/>
            <person name="Hardies S.C."/>
            <person name="Jang G.I."/>
            <person name="Hwang C.Y."/>
        </authorList>
    </citation>
    <scope>NUCLEOTIDE SEQUENCE [LARGE SCALE GENOMIC DNA]</scope>
    <source>
        <strain evidence="2 3">CL-TW6</strain>
    </source>
</reference>
<sequence>MTKTFPLTALVGVFVLIVVGCTTQEDPAPRTKMAVEESQDNQGEAEADTGEAEGDKSIGVDEGLLTVDVTIPAEFYEGISEEEIAQSVEEEGYTDFVMNPDGSVTFTMPKAVWDEALREMKADLDASIQEIANEYPEMLKSVTYDNDVTEFELVVDRAAYESNSEAQWLGFGLNFQAQFYQMFAGVPADERGGSVQFIDEATGEVFDSQEWPVN</sequence>
<evidence type="ECO:0000313" key="3">
    <source>
        <dbReference type="Proteomes" id="UP000243077"/>
    </source>
</evidence>
<dbReference type="RefSeq" id="WP_104913752.1">
    <property type="nucleotide sequence ID" value="NZ_CP026923.1"/>
</dbReference>
<gene>
    <name evidence="2" type="ORF">C3B54_111299</name>
</gene>
<dbReference type="OrthoDB" id="5060346at2"/>
<organism evidence="2 3">
    <name type="scientific">Pontimonas salivibrio</name>
    <dbReference type="NCBI Taxonomy" id="1159327"/>
    <lineage>
        <taxon>Bacteria</taxon>
        <taxon>Bacillati</taxon>
        <taxon>Actinomycetota</taxon>
        <taxon>Actinomycetes</taxon>
        <taxon>Micrococcales</taxon>
        <taxon>Microbacteriaceae</taxon>
        <taxon>Pontimonas</taxon>
    </lineage>
</organism>
<dbReference type="PROSITE" id="PS51257">
    <property type="entry name" value="PROKAR_LIPOPROTEIN"/>
    <property type="match status" value="1"/>
</dbReference>
<evidence type="ECO:0000313" key="2">
    <source>
        <dbReference type="EMBL" id="AVG24247.1"/>
    </source>
</evidence>
<evidence type="ECO:0000256" key="1">
    <source>
        <dbReference type="SAM" id="MobiDB-lite"/>
    </source>
</evidence>
<feature type="region of interest" description="Disordered" evidence="1">
    <location>
        <begin position="27"/>
        <end position="56"/>
    </location>
</feature>
<dbReference type="EMBL" id="CP026923">
    <property type="protein sequence ID" value="AVG24247.1"/>
    <property type="molecule type" value="Genomic_DNA"/>
</dbReference>
<proteinExistence type="predicted"/>